<reference evidence="1" key="1">
    <citation type="submission" date="2016-04" db="EMBL/GenBank/DDBJ databases">
        <authorList>
            <person name="Evans L.H."/>
            <person name="Alamgir A."/>
            <person name="Owens N."/>
            <person name="Weber N.D."/>
            <person name="Virtaneva K."/>
            <person name="Barbian K."/>
            <person name="Babar A."/>
            <person name="Rosenke K."/>
        </authorList>
    </citation>
    <scope>NUCLEOTIDE SEQUENCE</scope>
    <source>
        <strain evidence="1">92-2</strain>
    </source>
</reference>
<dbReference type="EMBL" id="FLUP01000001">
    <property type="protein sequence ID" value="SBW07390.1"/>
    <property type="molecule type" value="Genomic_DNA"/>
</dbReference>
<evidence type="ECO:0000313" key="1">
    <source>
        <dbReference type="EMBL" id="SBW07390.1"/>
    </source>
</evidence>
<sequence length="485" mass="52528">MLDPKTDYLGLPKPTVANDLREDCPRIATALDKVDAHAKQTDEDLANKEGRVSTLEDWSASLADRTSTLEVHADGLDADVAILAGRASALEGKTDAQGAELTHLEEEKATREELSSAEATLREERDVAFSAHDTSLTAHDALVKRITVGSLSPVIGLVCVEDGGGSGLWFNCDAEGQPVTPPKSYWDYHPIYNGLRRVLVDNQVMVEHPKFYYRAFEISSGPFQGRRARVISPERLDGFKAYPSFMKNGQEIDRWYCGAFQGTNEGGTPVKVGSRPGKGPIVNLNFPTMKQYCANRNAGGVEGFRMWNAYHAGEIQLLALMEACTSDTQAAYGRGRVDTDSAANVDATDVSTAKWRGHVGLWGNVWQMVDGIDVATTGKLRLFKNDGTEEWADTGFTCPAYDGTNVAYIQTFKTGAGEGFDFDDIFFPATTTTNAGLATVPDGFWGRNGSAGNVCYLGADWSRGVRAGLCALYTNGSIGCRLAKV</sequence>
<dbReference type="RefSeq" id="WP_296936518.1">
    <property type="nucleotide sequence ID" value="NZ_LT598928.1"/>
</dbReference>
<gene>
    <name evidence="1" type="ORF">KM92DES2_12328</name>
</gene>
<proteinExistence type="predicted"/>
<name>A0A212K6Q8_9BACT</name>
<dbReference type="AlphaFoldDB" id="A0A212K6Q8"/>
<protein>
    <submittedName>
        <fullName evidence="1">Uncharacterized protein</fullName>
    </submittedName>
</protein>
<organism evidence="1">
    <name type="scientific">uncultured Desulfovibrio sp</name>
    <dbReference type="NCBI Taxonomy" id="167968"/>
    <lineage>
        <taxon>Bacteria</taxon>
        <taxon>Pseudomonadati</taxon>
        <taxon>Thermodesulfobacteriota</taxon>
        <taxon>Desulfovibrionia</taxon>
        <taxon>Desulfovibrionales</taxon>
        <taxon>Desulfovibrionaceae</taxon>
        <taxon>Desulfovibrio</taxon>
        <taxon>environmental samples</taxon>
    </lineage>
</organism>
<accession>A0A212K6Q8</accession>